<name>A0A934TW42_9BURK</name>
<gene>
    <name evidence="2" type="ORF">JJB11_20705</name>
</gene>
<dbReference type="InterPro" id="IPR008928">
    <property type="entry name" value="6-hairpin_glycosidase_sf"/>
</dbReference>
<dbReference type="EMBL" id="JAEPWM010000010">
    <property type="protein sequence ID" value="MBK6008529.1"/>
    <property type="molecule type" value="Genomic_DNA"/>
</dbReference>
<dbReference type="Gene3D" id="1.50.10.10">
    <property type="match status" value="1"/>
</dbReference>
<dbReference type="AlphaFoldDB" id="A0A934TW42"/>
<protein>
    <submittedName>
        <fullName evidence="2">Glucosidase</fullName>
    </submittedName>
</protein>
<dbReference type="InterPro" id="IPR054491">
    <property type="entry name" value="MGH1-like_GH"/>
</dbReference>
<dbReference type="SUPFAM" id="SSF48208">
    <property type="entry name" value="Six-hairpin glycosidases"/>
    <property type="match status" value="1"/>
</dbReference>
<dbReference type="GO" id="GO:0004573">
    <property type="term" value="F:Glc3Man9GlcNAc2 oligosaccharide glucosidase activity"/>
    <property type="evidence" value="ECO:0007669"/>
    <property type="project" value="InterPro"/>
</dbReference>
<reference evidence="2" key="2">
    <citation type="submission" date="2021-01" db="EMBL/GenBank/DDBJ databases">
        <authorList>
            <person name="Kang M."/>
        </authorList>
    </citation>
    <scope>NUCLEOTIDE SEQUENCE</scope>
    <source>
        <strain evidence="2">KACC 17527</strain>
    </source>
</reference>
<dbReference type="InterPro" id="IPR004888">
    <property type="entry name" value="Glycoside_hydrolase_63"/>
</dbReference>
<dbReference type="PANTHER" id="PTHR10412">
    <property type="entry name" value="MANNOSYL-OLIGOSACCHARIDE GLUCOSIDASE"/>
    <property type="match status" value="1"/>
</dbReference>
<evidence type="ECO:0000313" key="2">
    <source>
        <dbReference type="EMBL" id="MBK6008529.1"/>
    </source>
</evidence>
<dbReference type="Pfam" id="PF22422">
    <property type="entry name" value="MGH1-like_GH"/>
    <property type="match status" value="2"/>
</dbReference>
<dbReference type="PANTHER" id="PTHR10412:SF10">
    <property type="entry name" value="GLYCOSYL HYDROLASE FAMILY 63 C-TERMINAL DOMAIN-CONTAINING PROTEIN"/>
    <property type="match status" value="1"/>
</dbReference>
<dbReference type="GO" id="GO:0009311">
    <property type="term" value="P:oligosaccharide metabolic process"/>
    <property type="evidence" value="ECO:0007669"/>
    <property type="project" value="InterPro"/>
</dbReference>
<proteinExistence type="predicted"/>
<comment type="caution">
    <text evidence="2">The sequence shown here is derived from an EMBL/GenBank/DDBJ whole genome shotgun (WGS) entry which is preliminary data.</text>
</comment>
<evidence type="ECO:0000313" key="3">
    <source>
        <dbReference type="Proteomes" id="UP000630528"/>
    </source>
</evidence>
<feature type="domain" description="Mannosylglycerate hydrolase MGH1-like glycoside hydrolase" evidence="1">
    <location>
        <begin position="684"/>
        <end position="856"/>
    </location>
</feature>
<feature type="domain" description="Mannosylglycerate hydrolase MGH1-like glycoside hydrolase" evidence="1">
    <location>
        <begin position="416"/>
        <end position="519"/>
    </location>
</feature>
<evidence type="ECO:0000259" key="1">
    <source>
        <dbReference type="Pfam" id="PF22422"/>
    </source>
</evidence>
<dbReference type="InterPro" id="IPR012341">
    <property type="entry name" value="6hp_glycosidase-like_sf"/>
</dbReference>
<dbReference type="RefSeq" id="WP_201175966.1">
    <property type="nucleotide sequence ID" value="NZ_JAEPWM010000010.1"/>
</dbReference>
<keyword evidence="3" id="KW-1185">Reference proteome</keyword>
<dbReference type="Proteomes" id="UP000630528">
    <property type="component" value="Unassembled WGS sequence"/>
</dbReference>
<sequence length="898" mass="102004">MNAEQERLRQAREAVMPWRKWGPYLSERQWGTVREDYSASGNAWDYFSHDQARSRAYRWGEDGLAGVSDDQQRLCLALALWNGRDPILKERMFGLTNSEGNHGEDVKEYYFYLDSTPTHSYMKYLYKYPHAAYPYEDLVQTNRARGRGGFEYELLDTGVFDQDRYFDVFVEYAKAAPQDLLMQVTVCNRGPDAADLHVLPTLWFRNTWSTDADTHRPLLRATGPGAVFASHPALGTFTLECEGAPDLLFTENETNSERLFGTPNTTPYVKDGIHAYVVQGRADAVNPQQVGTKAAAHYRLSVGPGQTATLRLRLHEGPAANAFKDFTATMRARQREADAFYAETLPKSLNDDQRNVMRQALAGMLWGKQFYHYDVERWLEERGARPFEHRGKLQRNEQWGHMVNADVISMPDKWEYPWYAAWDLAFHVLALTLVDEDFGKQQLDLMLRAQYLHPSGQIPAYEWNFGDVNPPVHAWATMFTYGLQARRGEADLDWLERMFSKLSLNFTWWVNRKDRTGSNVFEGGFLGLDNIGVFDRSSPLPTGGYLEQADGTAWMALFCQGMLEMAVELALARPAHADMAVKYLQHFLLIGASMMHAGEGAGMWDEEDGFFYDVLRLPDGRAERLKVRSMVGLLPLCAVTVYDGKLMAAHPELAERVAQGLRVRPALAAFIHDPKKQGYAGRRMASLLDEGKLRRMLARMLDENEFFGPCGIRSLSRHHEAHPFVLHAGGQEYRVGYLPAESDSGMFGGNSNWRGPVWMPVNALIIRALLQYYRYYGDEFTVECPTGSGHRMTLYQVAEELGRRLCSIFLRDADGRRPVYGGARKFQEDPHWRDLVLFYEYFHGDNGAGLGASHQTGWTGVVARIMDLFATNTAEGWLGSGREKSLLQASRTEASRRA</sequence>
<organism evidence="2 3">
    <name type="scientific">Ramlibacter ginsenosidimutans</name>
    <dbReference type="NCBI Taxonomy" id="502333"/>
    <lineage>
        <taxon>Bacteria</taxon>
        <taxon>Pseudomonadati</taxon>
        <taxon>Pseudomonadota</taxon>
        <taxon>Betaproteobacteria</taxon>
        <taxon>Burkholderiales</taxon>
        <taxon>Comamonadaceae</taxon>
        <taxon>Ramlibacter</taxon>
    </lineage>
</organism>
<accession>A0A934TW42</accession>
<reference evidence="2" key="1">
    <citation type="journal article" date="2012" name="J. Microbiol. Biotechnol.">
        <title>Ramlibacter ginsenosidimutans sp. nov., with ginsenoside-converting activity.</title>
        <authorList>
            <person name="Wang L."/>
            <person name="An D.S."/>
            <person name="Kim S.G."/>
            <person name="Jin F.X."/>
            <person name="Kim S.C."/>
            <person name="Lee S.T."/>
            <person name="Im W.T."/>
        </authorList>
    </citation>
    <scope>NUCLEOTIDE SEQUENCE</scope>
    <source>
        <strain evidence="2">KACC 17527</strain>
    </source>
</reference>